<feature type="compositionally biased region" description="Low complexity" evidence="5">
    <location>
        <begin position="484"/>
        <end position="497"/>
    </location>
</feature>
<evidence type="ECO:0000256" key="4">
    <source>
        <dbReference type="PROSITE-ProRule" id="PRU00117"/>
    </source>
</evidence>
<evidence type="ECO:0000256" key="2">
    <source>
        <dbReference type="ARBA" id="ARBA00023043"/>
    </source>
</evidence>
<dbReference type="InterPro" id="IPR036612">
    <property type="entry name" value="KH_dom_type_1_sf"/>
</dbReference>
<reference evidence="8" key="1">
    <citation type="submission" date="2013-03" db="EMBL/GenBank/DDBJ databases">
        <authorList>
            <person name="Jeffery W."/>
            <person name="Warren W."/>
            <person name="Wilson R.K."/>
        </authorList>
    </citation>
    <scope>NUCLEOTIDE SEQUENCE</scope>
    <source>
        <strain evidence="8">female</strain>
    </source>
</reference>
<dbReference type="InterPro" id="IPR051631">
    <property type="entry name" value="Ankyrin-KH/SAM_domain"/>
</dbReference>
<keyword evidence="1" id="KW-0677">Repeat</keyword>
<dbReference type="PROSITE" id="PS50084">
    <property type="entry name" value="KH_TYPE_1"/>
    <property type="match status" value="1"/>
</dbReference>
<feature type="domain" description="K Homology" evidence="6">
    <location>
        <begin position="103"/>
        <end position="173"/>
    </location>
</feature>
<proteinExistence type="predicted"/>
<feature type="compositionally biased region" description="Low complexity" evidence="5">
    <location>
        <begin position="198"/>
        <end position="241"/>
    </location>
</feature>
<reference evidence="7" key="3">
    <citation type="submission" date="2025-08" db="UniProtKB">
        <authorList>
            <consortium name="Ensembl"/>
        </authorList>
    </citation>
    <scope>IDENTIFICATION</scope>
</reference>
<reference evidence="8" key="2">
    <citation type="journal article" date="2014" name="Nat. Commun.">
        <title>The cavefish genome reveals candidate genes for eye loss.</title>
        <authorList>
            <person name="McGaugh S.E."/>
            <person name="Gross J.B."/>
            <person name="Aken B."/>
            <person name="Blin M."/>
            <person name="Borowsky R."/>
            <person name="Chalopin D."/>
            <person name="Hinaux H."/>
            <person name="Jeffery W.R."/>
            <person name="Keene A."/>
            <person name="Ma L."/>
            <person name="Minx P."/>
            <person name="Murphy D."/>
            <person name="O'Quin K.E."/>
            <person name="Retaux S."/>
            <person name="Rohner N."/>
            <person name="Searle S.M."/>
            <person name="Stahl B.A."/>
            <person name="Tabin C."/>
            <person name="Volff J.N."/>
            <person name="Yoshizawa M."/>
            <person name="Warren W.C."/>
        </authorList>
    </citation>
    <scope>NUCLEOTIDE SEQUENCE [LARGE SCALE GENOMIC DNA]</scope>
    <source>
        <strain evidence="8">female</strain>
    </source>
</reference>
<feature type="region of interest" description="Disordered" evidence="5">
    <location>
        <begin position="287"/>
        <end position="368"/>
    </location>
</feature>
<keyword evidence="3" id="KW-0175">Coiled coil</keyword>
<sequence length="859" mass="89788">MADLPSSSSSSSSSSAPTGPSLPPPATEKRQGLSLPCSREEKVTVSISKPQQRAHEVISDLPSSCLPSSLKTISLPVTSPNSKMNLTSPKRGQKREDGWKEVVRRSKKLSVPASVVSRIMGRGGCNITAIQDVTGAHIDVDKQKDKNGERMITIRGGTESTRHAVQLINALIQDPAKELEDLIPRNHIRQPGTNTKIGSTYTTSTGATSTTAATSKGLPSVVPSSNVSFQSSSNSSSQQASKIGKNMPPGVRPPFVSLPPLAYTHPQLAILAAQTMHQIRHPRLPMAQFGGTFSPSPNTWGPFPVRPVSPGSANSSPKHTGSAAPRPSNSTPATAEHPAPVSTSAVAPGSTASPTNSAPSNTPTPTSVRKQLFSAEPKSGTAPAITTTASSSSAAQAASVPLSCAPTNSTTPPPLPAPIAPPSQHPPVPKPEPAAIGTPAKEKPADLTVPVSSAPCETPSPSPSSSSTAQPGTTLPVSRPAPPTCSNTLTNTSSTLPHYATPGVSPRMQPPGPYYPMAPGAPLQEPQSVYVPPGATQEPIKQHMPPPSLQISSTMNVMNGSQMHLHSGKAQLPPNFGPAALFNHFSSFFDSNQVGNNQVWGACHLPARTPPEQPYSAPAAYIGGMGPMESSMAPPDSSKAPGFRCASQRMASTSSPLSTSTVTPALIQAKPSSSSQQDRKVPPPIGTERLARIRQTGTVNHTILPSSYTPPVGQGGIWSYGVGSASEGMSAWSQPLMGGPMMHQQLQEQSAFSQHQAMERDDTGIVAPSNTFHQPMPTNFMDFPKGLPMSMYGGTILPPHPQMTEGPGGPMYNGLHTTDPSWNPILKVVPNSAENSDPQQVWPGTWAPHVGNVHLNHVN</sequence>
<dbReference type="Pfam" id="PF00013">
    <property type="entry name" value="KH_1"/>
    <property type="match status" value="1"/>
</dbReference>
<protein>
    <submittedName>
        <fullName evidence="7">Ankyrin repeat and KH domain containing 1</fullName>
    </submittedName>
</protein>
<dbReference type="PANTHER" id="PTHR23206">
    <property type="entry name" value="MASK PROTEIN"/>
    <property type="match status" value="1"/>
</dbReference>
<evidence type="ECO:0000256" key="3">
    <source>
        <dbReference type="ARBA" id="ARBA00023054"/>
    </source>
</evidence>
<dbReference type="CDD" id="cd22503">
    <property type="entry name" value="KH-I_ANKHD1"/>
    <property type="match status" value="1"/>
</dbReference>
<feature type="region of interest" description="Disordered" evidence="5">
    <location>
        <begin position="188"/>
        <end position="252"/>
    </location>
</feature>
<evidence type="ECO:0000256" key="5">
    <source>
        <dbReference type="SAM" id="MobiDB-lite"/>
    </source>
</evidence>
<dbReference type="GO" id="GO:0003723">
    <property type="term" value="F:RNA binding"/>
    <property type="evidence" value="ECO:0007669"/>
    <property type="project" value="UniProtKB-UniRule"/>
</dbReference>
<dbReference type="InParanoid" id="A0A3B1K805"/>
<feature type="compositionally biased region" description="Low complexity" evidence="5">
    <location>
        <begin position="401"/>
        <end position="410"/>
    </location>
</feature>
<feature type="region of interest" description="Disordered" evidence="5">
    <location>
        <begin position="1"/>
        <end position="51"/>
    </location>
</feature>
<dbReference type="PANTHER" id="PTHR23206:SF8">
    <property type="entry name" value="ANKYRIN REPEAT AND KH DOMAIN-CONTAINING 1"/>
    <property type="match status" value="1"/>
</dbReference>
<feature type="compositionally biased region" description="Low complexity" evidence="5">
    <location>
        <begin position="452"/>
        <end position="474"/>
    </location>
</feature>
<feature type="compositionally biased region" description="Low complexity" evidence="5">
    <location>
        <begin position="347"/>
        <end position="367"/>
    </location>
</feature>
<keyword evidence="2" id="KW-0040">ANK repeat</keyword>
<feature type="region of interest" description="Disordered" evidence="5">
    <location>
        <begin position="76"/>
        <end position="96"/>
    </location>
</feature>
<dbReference type="InterPro" id="IPR004087">
    <property type="entry name" value="KH_dom"/>
</dbReference>
<keyword evidence="8" id="KW-1185">Reference proteome</keyword>
<dbReference type="InterPro" id="IPR004088">
    <property type="entry name" value="KH_dom_type_1"/>
</dbReference>
<organism evidence="7 8">
    <name type="scientific">Astyanax mexicanus</name>
    <name type="common">Blind cave fish</name>
    <name type="synonym">Astyanax fasciatus mexicanus</name>
    <dbReference type="NCBI Taxonomy" id="7994"/>
    <lineage>
        <taxon>Eukaryota</taxon>
        <taxon>Metazoa</taxon>
        <taxon>Chordata</taxon>
        <taxon>Craniata</taxon>
        <taxon>Vertebrata</taxon>
        <taxon>Euteleostomi</taxon>
        <taxon>Actinopterygii</taxon>
        <taxon>Neopterygii</taxon>
        <taxon>Teleostei</taxon>
        <taxon>Ostariophysi</taxon>
        <taxon>Characiformes</taxon>
        <taxon>Characoidei</taxon>
        <taxon>Acestrorhamphidae</taxon>
        <taxon>Acestrorhamphinae</taxon>
        <taxon>Astyanax</taxon>
    </lineage>
</organism>
<dbReference type="Gene3D" id="3.30.1370.10">
    <property type="entry name" value="K Homology domain, type 1"/>
    <property type="match status" value="1"/>
</dbReference>
<dbReference type="STRING" id="7994.ENSAMXP00000049774"/>
<reference evidence="7" key="4">
    <citation type="submission" date="2025-09" db="UniProtKB">
        <authorList>
            <consortium name="Ensembl"/>
        </authorList>
    </citation>
    <scope>IDENTIFICATION</scope>
</reference>
<dbReference type="AlphaFoldDB" id="A0A3B1K805"/>
<dbReference type="InterPro" id="IPR047374">
    <property type="entry name" value="KH-I_ANKHD1"/>
</dbReference>
<evidence type="ECO:0000256" key="1">
    <source>
        <dbReference type="ARBA" id="ARBA00022737"/>
    </source>
</evidence>
<dbReference type="FunFam" id="3.30.1370.10:FF:000029">
    <property type="entry name" value="ankyrin repeat and KH domain-containing protein 1 isoform X2"/>
    <property type="match status" value="1"/>
</dbReference>
<name>A0A3B1K805_ASTMX</name>
<dbReference type="Proteomes" id="UP000018467">
    <property type="component" value="Unassembled WGS sequence"/>
</dbReference>
<dbReference type="GO" id="GO:0045087">
    <property type="term" value="P:innate immune response"/>
    <property type="evidence" value="ECO:0007669"/>
    <property type="project" value="TreeGrafter"/>
</dbReference>
<dbReference type="Bgee" id="ENSAMXG00000042858">
    <property type="expression patterns" value="Expressed in camera-type eye and 14 other cell types or tissues"/>
</dbReference>
<feature type="compositionally biased region" description="Low complexity" evidence="5">
    <location>
        <begin position="1"/>
        <end position="19"/>
    </location>
</feature>
<dbReference type="SMART" id="SM00322">
    <property type="entry name" value="KH"/>
    <property type="match status" value="1"/>
</dbReference>
<feature type="compositionally biased region" description="Pro residues" evidence="5">
    <location>
        <begin position="411"/>
        <end position="432"/>
    </location>
</feature>
<dbReference type="SUPFAM" id="SSF54791">
    <property type="entry name" value="Eukaryotic type KH-domain (KH-domain type I)"/>
    <property type="match status" value="1"/>
</dbReference>
<keyword evidence="4" id="KW-0694">RNA-binding</keyword>
<dbReference type="GO" id="GO:0005737">
    <property type="term" value="C:cytoplasm"/>
    <property type="evidence" value="ECO:0007669"/>
    <property type="project" value="TreeGrafter"/>
</dbReference>
<feature type="region of interest" description="Disordered" evidence="5">
    <location>
        <begin position="401"/>
        <end position="543"/>
    </location>
</feature>
<dbReference type="Ensembl" id="ENSAMXT00000051352.1">
    <property type="protein sequence ID" value="ENSAMXP00000049774.1"/>
    <property type="gene ID" value="ENSAMXG00000042858.1"/>
</dbReference>
<dbReference type="GeneTree" id="ENSGT00940000153768"/>
<evidence type="ECO:0000313" key="7">
    <source>
        <dbReference type="Ensembl" id="ENSAMXP00000049774.1"/>
    </source>
</evidence>
<feature type="compositionally biased region" description="Polar residues" evidence="5">
    <location>
        <begin position="76"/>
        <end position="90"/>
    </location>
</feature>
<evidence type="ECO:0000259" key="6">
    <source>
        <dbReference type="SMART" id="SM00322"/>
    </source>
</evidence>
<accession>A0A3B1K805</accession>
<evidence type="ECO:0000313" key="8">
    <source>
        <dbReference type="Proteomes" id="UP000018467"/>
    </source>
</evidence>